<dbReference type="Proteomes" id="UP001219567">
    <property type="component" value="Chromosome 3"/>
</dbReference>
<keyword evidence="6 14" id="KW-0808">Transferase</keyword>
<comment type="cofactor">
    <cofactor evidence="1">
        <name>Mg(2+)</name>
        <dbReference type="ChEBI" id="CHEBI:18420"/>
    </cofactor>
</comment>
<organism evidence="14 15">
    <name type="scientific">Malassezia yamatoensis</name>
    <dbReference type="NCBI Taxonomy" id="253288"/>
    <lineage>
        <taxon>Eukaryota</taxon>
        <taxon>Fungi</taxon>
        <taxon>Dikarya</taxon>
        <taxon>Basidiomycota</taxon>
        <taxon>Ustilaginomycotina</taxon>
        <taxon>Malasseziomycetes</taxon>
        <taxon>Malasseziales</taxon>
        <taxon>Malasseziaceae</taxon>
        <taxon>Malassezia</taxon>
    </lineage>
</organism>
<keyword evidence="7" id="KW-0677">Repeat</keyword>
<accession>A0AAJ5YS22</accession>
<evidence type="ECO:0000256" key="11">
    <source>
        <dbReference type="ARBA" id="ARBA00042436"/>
    </source>
</evidence>
<dbReference type="EC" id="2.5.1.58" evidence="4"/>
<keyword evidence="5" id="KW-0637">Prenyltransferase</keyword>
<evidence type="ECO:0000313" key="14">
    <source>
        <dbReference type="EMBL" id="WFC99633.1"/>
    </source>
</evidence>
<sequence>MDLFRGLKQLHPSGVEASERALSLTQLLVNLNPANYSIWQYRAQVLIELSASGPNSDRLLKELDFLDESAKYNMKNYQIWQHRKILVSVLGDPSRELAFTKANLQLDMKNYHTWAYRQWVLAYFGGTHESKQNESLPGAGQYPELWDGELDFADEMIQEDIRNNSAYNHRWYCIFGRYSKRGELDVALETKREKEIQYTLDKIAQAPNNASPWNYLRGLFTAIEPKKPFEALDKLFHAYLSEPNHQQAAQSAEIDANGRTVPYALEWLLDSQLEQLENLPDNHSRVQDCRYIFQRLRHADPARWKYWQYRESEMQRYYDREHVEKQS</sequence>
<dbReference type="GO" id="GO:0004662">
    <property type="term" value="F:CAAX-protein geranylgeranyltransferase activity"/>
    <property type="evidence" value="ECO:0007669"/>
    <property type="project" value="UniProtKB-EC"/>
</dbReference>
<dbReference type="AlphaFoldDB" id="A0AAJ5YS22"/>
<reference evidence="14 15" key="1">
    <citation type="submission" date="2023-03" db="EMBL/GenBank/DDBJ databases">
        <title>Mating type loci evolution in Malassezia.</title>
        <authorList>
            <person name="Coelho M.A."/>
        </authorList>
    </citation>
    <scope>NUCLEOTIDE SEQUENCE [LARGE SCALE GENOMIC DNA]</scope>
    <source>
        <strain evidence="14 15">CBS 9725</strain>
    </source>
</reference>
<keyword evidence="15" id="KW-1185">Reference proteome</keyword>
<gene>
    <name evidence="14" type="primary">RAM2</name>
    <name evidence="14" type="ORF">MYAM1_002378</name>
</gene>
<dbReference type="Gene3D" id="1.25.40.120">
    <property type="entry name" value="Protein prenylyltransferase"/>
    <property type="match status" value="1"/>
</dbReference>
<evidence type="ECO:0000256" key="6">
    <source>
        <dbReference type="ARBA" id="ARBA00022679"/>
    </source>
</evidence>
<evidence type="ECO:0000256" key="8">
    <source>
        <dbReference type="ARBA" id="ARBA00022842"/>
    </source>
</evidence>
<keyword evidence="8" id="KW-0460">Magnesium</keyword>
<evidence type="ECO:0000256" key="5">
    <source>
        <dbReference type="ARBA" id="ARBA00022602"/>
    </source>
</evidence>
<dbReference type="PANTHER" id="PTHR11129">
    <property type="entry name" value="PROTEIN FARNESYLTRANSFERASE ALPHA SUBUNIT/RAB GERANYLGERANYL TRANSFERASE ALPHA SUBUNIT"/>
    <property type="match status" value="1"/>
</dbReference>
<evidence type="ECO:0000256" key="4">
    <source>
        <dbReference type="ARBA" id="ARBA00012702"/>
    </source>
</evidence>
<dbReference type="GO" id="GO:0005953">
    <property type="term" value="C:CAAX-protein geranylgeranyltransferase complex"/>
    <property type="evidence" value="ECO:0007669"/>
    <property type="project" value="TreeGrafter"/>
</dbReference>
<dbReference type="SUPFAM" id="SSF48439">
    <property type="entry name" value="Protein prenylyltransferase"/>
    <property type="match status" value="1"/>
</dbReference>
<proteinExistence type="inferred from homology"/>
<evidence type="ECO:0000256" key="7">
    <source>
        <dbReference type="ARBA" id="ARBA00022737"/>
    </source>
</evidence>
<evidence type="ECO:0000256" key="9">
    <source>
        <dbReference type="ARBA" id="ARBA00040965"/>
    </source>
</evidence>
<evidence type="ECO:0000256" key="10">
    <source>
        <dbReference type="ARBA" id="ARBA00041392"/>
    </source>
</evidence>
<dbReference type="EMBL" id="CP119945">
    <property type="protein sequence ID" value="WFC99633.1"/>
    <property type="molecule type" value="Genomic_DNA"/>
</dbReference>
<dbReference type="GO" id="GO:0005965">
    <property type="term" value="C:protein farnesyltransferase complex"/>
    <property type="evidence" value="ECO:0007669"/>
    <property type="project" value="TreeGrafter"/>
</dbReference>
<evidence type="ECO:0000256" key="1">
    <source>
        <dbReference type="ARBA" id="ARBA00001946"/>
    </source>
</evidence>
<comment type="similarity">
    <text evidence="2">Belongs to the protein prenyltransferase subunit alpha family.</text>
</comment>
<dbReference type="EC" id="2.5.1.59" evidence="3"/>
<dbReference type="GO" id="GO:0004660">
    <property type="term" value="F:protein farnesyltransferase activity"/>
    <property type="evidence" value="ECO:0007669"/>
    <property type="project" value="UniProtKB-EC"/>
</dbReference>
<dbReference type="InterPro" id="IPR002088">
    <property type="entry name" value="Prenyl_trans_a"/>
</dbReference>
<evidence type="ECO:0000256" key="13">
    <source>
        <dbReference type="ARBA" id="ARBA00043219"/>
    </source>
</evidence>
<dbReference type="PANTHER" id="PTHR11129:SF1">
    <property type="entry name" value="PROTEIN FARNESYLTRANSFERASE_GERANYLGERANYLTRANSFERASE TYPE-1 SUBUNIT ALPHA"/>
    <property type="match status" value="1"/>
</dbReference>
<evidence type="ECO:0000313" key="15">
    <source>
        <dbReference type="Proteomes" id="UP001219567"/>
    </source>
</evidence>
<evidence type="ECO:0000256" key="2">
    <source>
        <dbReference type="ARBA" id="ARBA00006734"/>
    </source>
</evidence>
<name>A0AAJ5YS22_9BASI</name>
<dbReference type="Pfam" id="PF01239">
    <property type="entry name" value="PPTA"/>
    <property type="match status" value="5"/>
</dbReference>
<evidence type="ECO:0000256" key="12">
    <source>
        <dbReference type="ARBA" id="ARBA00043086"/>
    </source>
</evidence>
<evidence type="ECO:0000256" key="3">
    <source>
        <dbReference type="ARBA" id="ARBA00012700"/>
    </source>
</evidence>
<dbReference type="PROSITE" id="PS51147">
    <property type="entry name" value="PFTA"/>
    <property type="match status" value="5"/>
</dbReference>
<protein>
    <recommendedName>
        <fullName evidence="9">Protein farnesyltransferase/geranylgeranyltransferase type-1 subunit alpha</fullName>
        <ecNumber evidence="4">2.5.1.58</ecNumber>
        <ecNumber evidence="3">2.5.1.59</ecNumber>
    </recommendedName>
    <alternativeName>
        <fullName evidence="12">CAAX farnesyltransferase subunit alpha</fullName>
    </alternativeName>
    <alternativeName>
        <fullName evidence="11">FTase-alpha</fullName>
    </alternativeName>
    <alternativeName>
        <fullName evidence="10">Ras proteins prenyltransferase subunit alpha</fullName>
    </alternativeName>
    <alternativeName>
        <fullName evidence="13">Type I protein geranyl-geranyltransferase subunit alpha</fullName>
    </alternativeName>
</protein>